<keyword evidence="2 3" id="KW-0040">ANK repeat</keyword>
<keyword evidence="5" id="KW-1185">Reference proteome</keyword>
<dbReference type="PROSITE" id="PS50297">
    <property type="entry name" value="ANK_REP_REGION"/>
    <property type="match status" value="2"/>
</dbReference>
<dbReference type="SMART" id="SM00248">
    <property type="entry name" value="ANK"/>
    <property type="match status" value="12"/>
</dbReference>
<feature type="repeat" description="ANK" evidence="3">
    <location>
        <begin position="201"/>
        <end position="233"/>
    </location>
</feature>
<dbReference type="EMBL" id="CP119078">
    <property type="protein sequence ID" value="WED42166.1"/>
    <property type="molecule type" value="Genomic_DNA"/>
</dbReference>
<evidence type="ECO:0000256" key="2">
    <source>
        <dbReference type="ARBA" id="ARBA00023043"/>
    </source>
</evidence>
<evidence type="ECO:0000256" key="3">
    <source>
        <dbReference type="PROSITE-ProRule" id="PRU00023"/>
    </source>
</evidence>
<sequence>MLTEERLRLAIAEGNVEQFKYTIQHADLETLTAIDKEGRTLGHYIARFNQPAMMEILIQTLESIDRTSLSTLEYGDSNDFTVLEYCYLYSAPKIVGLLAMAKPLDRSEQCILDKNSERLKSAILRMRLNAKIKNALFAAAAGEFSAFELIIKEHEKEFSLYRTKEGWSFLHFAAFNNNINFCISFLEKNAVKASIEAKDNNGNTPFLVAIERNSPKHLEYFLEIGCDIHCRNYHGENAVSIAAKFGQLITVKYLQEKGVDLFAVNDQGESALMLAAKRGYFHVVSFLKDTGVPANTKNKKGDSAFTAALESGFIDIAKLLIDVSTVEELNAALFAAILRGDLSTTIWLVTNGASLTTKNAEGNTPFLEACMYGHLPIIKLFLSLDIPFTKDENDNGENGLYLAIRNRQKEIVQYFIEDRVFSFPQNNKQGQSPLLAAAASNAADLVECFHAAGYRLDEQDNEGNTALHLAFASEKYGVVAEYFFSNCPLIVKKTNAERKTPLHMAIKYKKNHYLPLLVKFHSDLEACDAEGNTPLLLATRTRNFEAMTFLLKAGVNIHAKNNNEDTVATITTLSCFPDTLREQILQAHQIDPHEFLYRRRLYFIFGGEKLNEVLAFPQAKIKLGSGGVEEGMSILHSYLKDFLAEKRPDLFGQFQPLLKVMENFKSYYTPAHILSSLKFNGLVFQSTGFQGHAILATLKNLEDGSVKLSLAERGARVGNAPFHHSKNKRFASLRTIIIPKGKLEEIVNLLFTAKDESLGVAMDILFKKIPMILEQPYKFLNIYQKKFVDICFYSNPKTGLYEQFIDILGTESKLFYKQFERYVREKELQKYEIFWQKNLKDGDVVSNPIIVEARHLIAKREEEIKIMQHS</sequence>
<dbReference type="Gene3D" id="1.25.40.20">
    <property type="entry name" value="Ankyrin repeat-containing domain"/>
    <property type="match status" value="2"/>
</dbReference>
<dbReference type="PANTHER" id="PTHR24198:SF165">
    <property type="entry name" value="ANKYRIN REPEAT-CONTAINING PROTEIN-RELATED"/>
    <property type="match status" value="1"/>
</dbReference>
<feature type="repeat" description="ANK" evidence="3">
    <location>
        <begin position="497"/>
        <end position="529"/>
    </location>
</feature>
<name>A0ABY8AQW7_9GAMM</name>
<reference evidence="4 5" key="1">
    <citation type="submission" date="2023-02" db="EMBL/GenBank/DDBJ databases">
        <title>Genome Sequence of L. cardiaca H63T.</title>
        <authorList>
            <person name="Lopez A.E."/>
            <person name="Cianciotto N.P."/>
        </authorList>
    </citation>
    <scope>NUCLEOTIDE SEQUENCE [LARGE SCALE GENOMIC DNA]</scope>
    <source>
        <strain evidence="4 5">H63</strain>
    </source>
</reference>
<dbReference type="PROSITE" id="PS50088">
    <property type="entry name" value="ANK_REPEAT"/>
    <property type="match status" value="5"/>
</dbReference>
<keyword evidence="1" id="KW-0677">Repeat</keyword>
<proteinExistence type="predicted"/>
<dbReference type="PANTHER" id="PTHR24198">
    <property type="entry name" value="ANKYRIN REPEAT AND PROTEIN KINASE DOMAIN-CONTAINING PROTEIN"/>
    <property type="match status" value="1"/>
</dbReference>
<organism evidence="4 5">
    <name type="scientific">Legionella cardiaca</name>
    <dbReference type="NCBI Taxonomy" id="1071983"/>
    <lineage>
        <taxon>Bacteria</taxon>
        <taxon>Pseudomonadati</taxon>
        <taxon>Pseudomonadota</taxon>
        <taxon>Gammaproteobacteria</taxon>
        <taxon>Legionellales</taxon>
        <taxon>Legionellaceae</taxon>
        <taxon>Legionella</taxon>
    </lineage>
</organism>
<accession>A0ABY8AQW7</accession>
<dbReference type="Proteomes" id="UP001222087">
    <property type="component" value="Chromosome"/>
</dbReference>
<protein>
    <submittedName>
        <fullName evidence="4">Ankyrin repeat domain-containing protein</fullName>
    </submittedName>
</protein>
<evidence type="ECO:0000313" key="4">
    <source>
        <dbReference type="EMBL" id="WED42166.1"/>
    </source>
</evidence>
<dbReference type="InterPro" id="IPR002110">
    <property type="entry name" value="Ankyrin_rpt"/>
</dbReference>
<feature type="repeat" description="ANK" evidence="3">
    <location>
        <begin position="234"/>
        <end position="266"/>
    </location>
</feature>
<gene>
    <name evidence="4" type="ORF">PXX05_09515</name>
</gene>
<feature type="repeat" description="ANK" evidence="3">
    <location>
        <begin position="267"/>
        <end position="299"/>
    </location>
</feature>
<evidence type="ECO:0000313" key="5">
    <source>
        <dbReference type="Proteomes" id="UP001222087"/>
    </source>
</evidence>
<dbReference type="RefSeq" id="WP_275087991.1">
    <property type="nucleotide sequence ID" value="NZ_CP119078.1"/>
</dbReference>
<dbReference type="SUPFAM" id="SSF48403">
    <property type="entry name" value="Ankyrin repeat"/>
    <property type="match status" value="2"/>
</dbReference>
<dbReference type="Pfam" id="PF12796">
    <property type="entry name" value="Ank_2"/>
    <property type="match status" value="4"/>
</dbReference>
<feature type="repeat" description="ANK" evidence="3">
    <location>
        <begin position="530"/>
        <end position="562"/>
    </location>
</feature>
<dbReference type="InterPro" id="IPR036770">
    <property type="entry name" value="Ankyrin_rpt-contain_sf"/>
</dbReference>
<evidence type="ECO:0000256" key="1">
    <source>
        <dbReference type="ARBA" id="ARBA00022737"/>
    </source>
</evidence>